<dbReference type="SUPFAM" id="SSF54928">
    <property type="entry name" value="RNA-binding domain, RBD"/>
    <property type="match status" value="1"/>
</dbReference>
<dbReference type="EMBL" id="BJWL01000023">
    <property type="protein sequence ID" value="GFZ13283.1"/>
    <property type="molecule type" value="Genomic_DNA"/>
</dbReference>
<accession>A0A7J0GR76</accession>
<name>A0A7J0GR76_9ERIC</name>
<proteinExistence type="predicted"/>
<dbReference type="AlphaFoldDB" id="A0A7J0GR76"/>
<keyword evidence="2" id="KW-1185">Reference proteome</keyword>
<evidence type="ECO:0000313" key="2">
    <source>
        <dbReference type="Proteomes" id="UP000585474"/>
    </source>
</evidence>
<dbReference type="Proteomes" id="UP000585474">
    <property type="component" value="Unassembled WGS sequence"/>
</dbReference>
<reference evidence="1 2" key="1">
    <citation type="submission" date="2019-07" db="EMBL/GenBank/DDBJ databases">
        <title>De Novo Assembly of kiwifruit Actinidia rufa.</title>
        <authorList>
            <person name="Sugita-Konishi S."/>
            <person name="Sato K."/>
            <person name="Mori E."/>
            <person name="Abe Y."/>
            <person name="Kisaki G."/>
            <person name="Hamano K."/>
            <person name="Suezawa K."/>
            <person name="Otani M."/>
            <person name="Fukuda T."/>
            <person name="Manabe T."/>
            <person name="Gomi K."/>
            <person name="Tabuchi M."/>
            <person name="Akimitsu K."/>
            <person name="Kataoka I."/>
        </authorList>
    </citation>
    <scope>NUCLEOTIDE SEQUENCE [LARGE SCALE GENOMIC DNA]</scope>
    <source>
        <strain evidence="2">cv. Fuchu</strain>
    </source>
</reference>
<evidence type="ECO:0008006" key="3">
    <source>
        <dbReference type="Google" id="ProtNLM"/>
    </source>
</evidence>
<protein>
    <recommendedName>
        <fullName evidence="3">RNA-binding (RRM/RBD/RNP motifs) family protein</fullName>
    </recommendedName>
</protein>
<dbReference type="OrthoDB" id="1748227at2759"/>
<evidence type="ECO:0000313" key="1">
    <source>
        <dbReference type="EMBL" id="GFZ13283.1"/>
    </source>
</evidence>
<gene>
    <name evidence="1" type="ORF">Acr_23g0016680</name>
</gene>
<sequence length="209" mass="22291">MSYSKASRYSRSPSPYKRYSSSVFEVTIAEPIKVLFHSPAGSLSLSRDSSVENPGNNLYVTGLSTRVTKKDLEKHFSTEGKCDADLPVTLHILGVVLPDTHLYEIEADHILLTTVGGDHTLPTLPVTAREGHIPDLVPRTVGHLLADVNAPTLLMAQDTIHLTVCHLGLEVGGGTTHGVFHHGAQGGAILAGEAILHPGAVTLVMAILR</sequence>
<comment type="caution">
    <text evidence="1">The sequence shown here is derived from an EMBL/GenBank/DDBJ whole genome shotgun (WGS) entry which is preliminary data.</text>
</comment>
<dbReference type="InterPro" id="IPR035979">
    <property type="entry name" value="RBD_domain_sf"/>
</dbReference>
<organism evidence="1 2">
    <name type="scientific">Actinidia rufa</name>
    <dbReference type="NCBI Taxonomy" id="165716"/>
    <lineage>
        <taxon>Eukaryota</taxon>
        <taxon>Viridiplantae</taxon>
        <taxon>Streptophyta</taxon>
        <taxon>Embryophyta</taxon>
        <taxon>Tracheophyta</taxon>
        <taxon>Spermatophyta</taxon>
        <taxon>Magnoliopsida</taxon>
        <taxon>eudicotyledons</taxon>
        <taxon>Gunneridae</taxon>
        <taxon>Pentapetalae</taxon>
        <taxon>asterids</taxon>
        <taxon>Ericales</taxon>
        <taxon>Actinidiaceae</taxon>
        <taxon>Actinidia</taxon>
    </lineage>
</organism>
<dbReference type="GO" id="GO:0003676">
    <property type="term" value="F:nucleic acid binding"/>
    <property type="evidence" value="ECO:0007669"/>
    <property type="project" value="InterPro"/>
</dbReference>